<dbReference type="Proteomes" id="UP000278962">
    <property type="component" value="Unassembled WGS sequence"/>
</dbReference>
<proteinExistence type="predicted"/>
<keyword evidence="2" id="KW-1185">Reference proteome</keyword>
<gene>
    <name evidence="1" type="ORF">C8N24_6448</name>
</gene>
<comment type="caution">
    <text evidence="1">The sequence shown here is derived from an EMBL/GenBank/DDBJ whole genome shotgun (WGS) entry which is preliminary data.</text>
</comment>
<dbReference type="EMBL" id="RBIL01000003">
    <property type="protein sequence ID" value="RKQ84818.1"/>
    <property type="molecule type" value="Genomic_DNA"/>
</dbReference>
<protein>
    <recommendedName>
        <fullName evidence="3">DSBA-like thioredoxin domain-containing protein</fullName>
    </recommendedName>
</protein>
<dbReference type="SUPFAM" id="SSF52833">
    <property type="entry name" value="Thioredoxin-like"/>
    <property type="match status" value="1"/>
</dbReference>
<dbReference type="AlphaFoldDB" id="A0A660KUU4"/>
<dbReference type="RefSeq" id="WP_121258247.1">
    <property type="nucleotide sequence ID" value="NZ_RBIL01000003.1"/>
</dbReference>
<accession>A0A660KUU4</accession>
<sequence length="173" mass="18347">MAPTLTFVFDPYCARSAAAAPAVLELWRSHRDRVTFAAVHAGGAVARFGLGPDSERSARAFCALRAAAPRQAVPIAVELHRAPRLGRGVLVDVALRVGADPARVFEELRRPGRGERARAELDRGRALQLGDGPALLFECDHVVSSVPLDEGPLAAVLESWLAAGARVPASTAR</sequence>
<dbReference type="InterPro" id="IPR036249">
    <property type="entry name" value="Thioredoxin-like_sf"/>
</dbReference>
<name>A0A660KUU4_9ACTN</name>
<evidence type="ECO:0008006" key="3">
    <source>
        <dbReference type="Google" id="ProtNLM"/>
    </source>
</evidence>
<reference evidence="1 2" key="1">
    <citation type="submission" date="2018-10" db="EMBL/GenBank/DDBJ databases">
        <title>Genomic Encyclopedia of Archaeal and Bacterial Type Strains, Phase II (KMG-II): from individual species to whole genera.</title>
        <authorList>
            <person name="Goeker M."/>
        </authorList>
    </citation>
    <scope>NUCLEOTIDE SEQUENCE [LARGE SCALE GENOMIC DNA]</scope>
    <source>
        <strain evidence="1 2">DSM 14954</strain>
    </source>
</reference>
<evidence type="ECO:0000313" key="1">
    <source>
        <dbReference type="EMBL" id="RKQ84818.1"/>
    </source>
</evidence>
<organism evidence="1 2">
    <name type="scientific">Solirubrobacter pauli</name>
    <dbReference type="NCBI Taxonomy" id="166793"/>
    <lineage>
        <taxon>Bacteria</taxon>
        <taxon>Bacillati</taxon>
        <taxon>Actinomycetota</taxon>
        <taxon>Thermoleophilia</taxon>
        <taxon>Solirubrobacterales</taxon>
        <taxon>Solirubrobacteraceae</taxon>
        <taxon>Solirubrobacter</taxon>
    </lineage>
</organism>
<evidence type="ECO:0000313" key="2">
    <source>
        <dbReference type="Proteomes" id="UP000278962"/>
    </source>
</evidence>
<dbReference type="Gene3D" id="3.40.30.10">
    <property type="entry name" value="Glutaredoxin"/>
    <property type="match status" value="1"/>
</dbReference>